<dbReference type="OrthoDB" id="5345504at2759"/>
<gene>
    <name evidence="2" type="ORF">BP01DRAFT_415135</name>
</gene>
<feature type="region of interest" description="Disordered" evidence="1">
    <location>
        <begin position="1"/>
        <end position="26"/>
    </location>
</feature>
<name>A0A318ZK06_9EURO</name>
<evidence type="ECO:0000313" key="3">
    <source>
        <dbReference type="Proteomes" id="UP000248349"/>
    </source>
</evidence>
<dbReference type="RefSeq" id="XP_025432686.1">
    <property type="nucleotide sequence ID" value="XM_025579114.1"/>
</dbReference>
<evidence type="ECO:0000313" key="2">
    <source>
        <dbReference type="EMBL" id="PYH46704.1"/>
    </source>
</evidence>
<evidence type="ECO:0000256" key="1">
    <source>
        <dbReference type="SAM" id="MobiDB-lite"/>
    </source>
</evidence>
<dbReference type="Proteomes" id="UP000248349">
    <property type="component" value="Unassembled WGS sequence"/>
</dbReference>
<dbReference type="AlphaFoldDB" id="A0A318ZK06"/>
<dbReference type="STRING" id="1450539.A0A318ZK06"/>
<reference evidence="2 3" key="1">
    <citation type="submission" date="2016-12" db="EMBL/GenBank/DDBJ databases">
        <title>The genomes of Aspergillus section Nigri reveals drivers in fungal speciation.</title>
        <authorList>
            <consortium name="DOE Joint Genome Institute"/>
            <person name="Vesth T.C."/>
            <person name="Nybo J."/>
            <person name="Theobald S."/>
            <person name="Brandl J."/>
            <person name="Frisvad J.C."/>
            <person name="Nielsen K.F."/>
            <person name="Lyhne E.K."/>
            <person name="Kogle M.E."/>
            <person name="Kuo A."/>
            <person name="Riley R."/>
            <person name="Clum A."/>
            <person name="Nolan M."/>
            <person name="Lipzen A."/>
            <person name="Salamov A."/>
            <person name="Henrissat B."/>
            <person name="Wiebenga A."/>
            <person name="De Vries R.P."/>
            <person name="Grigoriev I.V."/>
            <person name="Mortensen U.H."/>
            <person name="Andersen M.R."/>
            <person name="Baker S.E."/>
        </authorList>
    </citation>
    <scope>NUCLEOTIDE SEQUENCE [LARGE SCALE GENOMIC DNA]</scope>
    <source>
        <strain evidence="2 3">JOP 1030-1</strain>
    </source>
</reference>
<organism evidence="2 3">
    <name type="scientific">Aspergillus saccharolyticus JOP 1030-1</name>
    <dbReference type="NCBI Taxonomy" id="1450539"/>
    <lineage>
        <taxon>Eukaryota</taxon>
        <taxon>Fungi</taxon>
        <taxon>Dikarya</taxon>
        <taxon>Ascomycota</taxon>
        <taxon>Pezizomycotina</taxon>
        <taxon>Eurotiomycetes</taxon>
        <taxon>Eurotiomycetidae</taxon>
        <taxon>Eurotiales</taxon>
        <taxon>Aspergillaceae</taxon>
        <taxon>Aspergillus</taxon>
        <taxon>Aspergillus subgen. Circumdati</taxon>
    </lineage>
</organism>
<accession>A0A318ZK06</accession>
<protein>
    <submittedName>
        <fullName evidence="2">Uncharacterized protein</fullName>
    </submittedName>
</protein>
<dbReference type="EMBL" id="KZ821227">
    <property type="protein sequence ID" value="PYH46704.1"/>
    <property type="molecule type" value="Genomic_DNA"/>
</dbReference>
<keyword evidence="3" id="KW-1185">Reference proteome</keyword>
<dbReference type="GeneID" id="37080343"/>
<dbReference type="Pfam" id="PF20354">
    <property type="entry name" value="DUF6649"/>
    <property type="match status" value="1"/>
</dbReference>
<sequence length="189" mass="21025">MALQSGCADINRGRKRPAETDPDIDHQPLAKKFSHLHLSISTRERLASSSDGDQMMLDDTKHTIYIHDMDTELADIENMDNQVTILSGVVDALSAVSRMLVTNDKAQCKELVLYREPTSLTTPAESENVRKALIATRERARKSSHLKHDHDYVSPCESHVVRFCEGKGDADAGHLAFGEKMDIDVTNPL</sequence>
<proteinExistence type="predicted"/>
<dbReference type="InterPro" id="IPR046591">
    <property type="entry name" value="DUF6649"/>
</dbReference>
<feature type="compositionally biased region" description="Basic and acidic residues" evidence="1">
    <location>
        <begin position="16"/>
        <end position="26"/>
    </location>
</feature>